<organism evidence="2">
    <name type="scientific">Colletotrichum fructicola (strain Nara gc5)</name>
    <name type="common">Anthracnose fungus</name>
    <name type="synonym">Colletotrichum gloeosporioides (strain Nara gc5)</name>
    <dbReference type="NCBI Taxonomy" id="1213859"/>
    <lineage>
        <taxon>Eukaryota</taxon>
        <taxon>Fungi</taxon>
        <taxon>Dikarya</taxon>
        <taxon>Ascomycota</taxon>
        <taxon>Pezizomycotina</taxon>
        <taxon>Sordariomycetes</taxon>
        <taxon>Hypocreomycetidae</taxon>
        <taxon>Glomerellales</taxon>
        <taxon>Glomerellaceae</taxon>
        <taxon>Colletotrichum</taxon>
        <taxon>Colletotrichum gloeosporioides species complex</taxon>
    </lineage>
</organism>
<name>L2FD01_COLFN</name>
<dbReference type="AlphaFoldDB" id="L2FD01"/>
<protein>
    <submittedName>
        <fullName evidence="2">Uncharacterized protein</fullName>
    </submittedName>
</protein>
<reference evidence="2" key="1">
    <citation type="submission" date="2012-08" db="EMBL/GenBank/DDBJ databases">
        <title>Genome analysis of Colletotrichum orbiculare and Colletotrichum fructicola.</title>
        <authorList>
            <person name="Gan P.H.P."/>
            <person name="Ikeda K."/>
            <person name="Irieda H."/>
            <person name="Narusaka M."/>
            <person name="O'Connell R.J."/>
            <person name="Narusaka Y."/>
            <person name="Takano Y."/>
            <person name="Kubo Y."/>
            <person name="Shirasu K."/>
        </authorList>
    </citation>
    <scope>NUCLEOTIDE SEQUENCE</scope>
    <source>
        <strain evidence="2">Nara gc5</strain>
    </source>
</reference>
<proteinExistence type="predicted"/>
<evidence type="ECO:0000313" key="2">
    <source>
        <dbReference type="EMBL" id="ELA24237.1"/>
    </source>
</evidence>
<feature type="region of interest" description="Disordered" evidence="1">
    <location>
        <begin position="363"/>
        <end position="401"/>
    </location>
</feature>
<sequence length="470" mass="53378">MTPKRRTTQSSSPDTDSRDTKPEYLFYKSMRDGIPSFDVLAMSRRNLHKRSAVQQVSIGNIVPITKEGVYMHNLDSIIRELRSLARVTFRTSNLVISEARACFSPKTCGFLAYRSEDGLQILKLCLSGDKLRPRRAALNDFGLCSRKWTKHVKTLAQLLDINMRTFYDGHGRQAREEDRGNWAADHCEKKLAAFAVHAFLQHYQILRDQITLQTLAQLKNCLELERTPPLELEVHVSRGPCGMPERPGTCVKFVERLGKACGIRFSIIFFEDGDNLIVGESLPLQTRCRTKKLRSDRIAGPVDVYDSEEEDFLLEFPGNLAGISPNDACDTMTDENQESTQVDDHEVIDLDLETIPVPGTALEVSHESRGPEKRVRASQQLHGARDRTPRAPTAKRLRGNADQRGLEVQIIEKYTSSVQMDELGCRRFTFCWHRGFRLCSSPLGSQPKDVSSWMQELEEPRGGSKLERRR</sequence>
<feature type="compositionally biased region" description="Polar residues" evidence="1">
    <location>
        <begin position="443"/>
        <end position="454"/>
    </location>
</feature>
<feature type="compositionally biased region" description="Basic and acidic residues" evidence="1">
    <location>
        <begin position="364"/>
        <end position="375"/>
    </location>
</feature>
<dbReference type="EMBL" id="KB021284">
    <property type="protein sequence ID" value="ELA24237.1"/>
    <property type="molecule type" value="Genomic_DNA"/>
</dbReference>
<gene>
    <name evidence="2" type="ORF">CGGC5_14235</name>
</gene>
<feature type="region of interest" description="Disordered" evidence="1">
    <location>
        <begin position="443"/>
        <end position="470"/>
    </location>
</feature>
<feature type="compositionally biased region" description="Basic and acidic residues" evidence="1">
    <location>
        <begin position="458"/>
        <end position="470"/>
    </location>
</feature>
<feature type="region of interest" description="Disordered" evidence="1">
    <location>
        <begin position="1"/>
        <end position="21"/>
    </location>
</feature>
<dbReference type="STRING" id="1213859.L2FD01"/>
<evidence type="ECO:0000256" key="1">
    <source>
        <dbReference type="SAM" id="MobiDB-lite"/>
    </source>
</evidence>
<dbReference type="HOGENOM" id="CLU_581400_0_0_1"/>
<accession>L2FD01</accession>